<accession>A0A7I7MA76</accession>
<keyword evidence="6" id="KW-1185">Reference proteome</keyword>
<feature type="compositionally biased region" description="Basic and acidic residues" evidence="3">
    <location>
        <begin position="1"/>
        <end position="15"/>
    </location>
</feature>
<feature type="compositionally biased region" description="Low complexity" evidence="3">
    <location>
        <begin position="16"/>
        <end position="27"/>
    </location>
</feature>
<dbReference type="GO" id="GO:0043856">
    <property type="term" value="F:anti-sigma factor antagonist activity"/>
    <property type="evidence" value="ECO:0007669"/>
    <property type="project" value="InterPro"/>
</dbReference>
<organism evidence="5 6">
    <name type="scientific">Mycolicibacterium psychrotolerans</name>
    <dbReference type="NCBI Taxonomy" id="216929"/>
    <lineage>
        <taxon>Bacteria</taxon>
        <taxon>Bacillati</taxon>
        <taxon>Actinomycetota</taxon>
        <taxon>Actinomycetes</taxon>
        <taxon>Mycobacteriales</taxon>
        <taxon>Mycobacteriaceae</taxon>
        <taxon>Mycolicibacterium</taxon>
    </lineage>
</organism>
<evidence type="ECO:0000313" key="6">
    <source>
        <dbReference type="Proteomes" id="UP000466514"/>
    </source>
</evidence>
<dbReference type="InterPro" id="IPR003658">
    <property type="entry name" value="Anti-sigma_ant"/>
</dbReference>
<dbReference type="EMBL" id="AP022574">
    <property type="protein sequence ID" value="BBX68692.1"/>
    <property type="molecule type" value="Genomic_DNA"/>
</dbReference>
<dbReference type="KEGG" id="mpsc:MPSYJ_21530"/>
<evidence type="ECO:0000256" key="3">
    <source>
        <dbReference type="SAM" id="MobiDB-lite"/>
    </source>
</evidence>
<dbReference type="SUPFAM" id="SSF52091">
    <property type="entry name" value="SpoIIaa-like"/>
    <property type="match status" value="1"/>
</dbReference>
<evidence type="ECO:0000256" key="2">
    <source>
        <dbReference type="RuleBase" id="RU003749"/>
    </source>
</evidence>
<dbReference type="InterPro" id="IPR036513">
    <property type="entry name" value="STAS_dom_sf"/>
</dbReference>
<name>A0A7I7MA76_9MYCO</name>
<dbReference type="PANTHER" id="PTHR33495">
    <property type="entry name" value="ANTI-SIGMA FACTOR ANTAGONIST TM_1081-RELATED-RELATED"/>
    <property type="match status" value="1"/>
</dbReference>
<protein>
    <recommendedName>
        <fullName evidence="2">Anti-sigma factor antagonist</fullName>
    </recommendedName>
</protein>
<proteinExistence type="inferred from homology"/>
<reference evidence="5 6" key="1">
    <citation type="journal article" date="2019" name="Emerg. Microbes Infect.">
        <title>Comprehensive subspecies identification of 175 nontuberculous mycobacteria species based on 7547 genomic profiles.</title>
        <authorList>
            <person name="Matsumoto Y."/>
            <person name="Kinjo T."/>
            <person name="Motooka D."/>
            <person name="Nabeya D."/>
            <person name="Jung N."/>
            <person name="Uechi K."/>
            <person name="Horii T."/>
            <person name="Iida T."/>
            <person name="Fujita J."/>
            <person name="Nakamura S."/>
        </authorList>
    </citation>
    <scope>NUCLEOTIDE SEQUENCE [LARGE SCALE GENOMIC DNA]</scope>
    <source>
        <strain evidence="5 6">JCM 13323</strain>
    </source>
</reference>
<dbReference type="Proteomes" id="UP000466514">
    <property type="component" value="Chromosome"/>
</dbReference>
<dbReference type="InterPro" id="IPR002645">
    <property type="entry name" value="STAS_dom"/>
</dbReference>
<comment type="similarity">
    <text evidence="1 2">Belongs to the anti-sigma-factor antagonist family.</text>
</comment>
<feature type="domain" description="STAS" evidence="4">
    <location>
        <begin position="79"/>
        <end position="187"/>
    </location>
</feature>
<dbReference type="NCBIfam" id="TIGR00377">
    <property type="entry name" value="ant_ant_sig"/>
    <property type="match status" value="1"/>
</dbReference>
<dbReference type="Pfam" id="PF01740">
    <property type="entry name" value="STAS"/>
    <property type="match status" value="1"/>
</dbReference>
<dbReference type="PANTHER" id="PTHR33495:SF13">
    <property type="entry name" value="ANTI-SIGMA-F FACTOR ANTAGONIST RSFB"/>
    <property type="match status" value="1"/>
</dbReference>
<dbReference type="CDD" id="cd07043">
    <property type="entry name" value="STAS_anti-anti-sigma_factors"/>
    <property type="match status" value="1"/>
</dbReference>
<feature type="region of interest" description="Disordered" evidence="3">
    <location>
        <begin position="1"/>
        <end position="40"/>
    </location>
</feature>
<sequence>MVRADRFNARPKEKNSAAAVSASAESAGPRGWHARPRRHSDNLYPVVAPDAASSQVQTAAFRHTRPPAGRDETRLSDVQQFTEHQLDGVLVVAASGAVDMLTAPALQDAMTAAADRRPAGLILDMTQVEFLGSAGMQVLMTTRKQLAPETRFAVVADGPATSRPLTITGISDYIEMFSSLEVALTNFAD</sequence>
<evidence type="ECO:0000259" key="4">
    <source>
        <dbReference type="PROSITE" id="PS50801"/>
    </source>
</evidence>
<evidence type="ECO:0000256" key="1">
    <source>
        <dbReference type="ARBA" id="ARBA00009013"/>
    </source>
</evidence>
<dbReference type="PROSITE" id="PS50801">
    <property type="entry name" value="STAS"/>
    <property type="match status" value="1"/>
</dbReference>
<gene>
    <name evidence="5" type="ORF">MPSYJ_21530</name>
</gene>
<dbReference type="Gene3D" id="3.30.750.24">
    <property type="entry name" value="STAS domain"/>
    <property type="match status" value="1"/>
</dbReference>
<dbReference type="AlphaFoldDB" id="A0A7I7MA76"/>
<evidence type="ECO:0000313" key="5">
    <source>
        <dbReference type="EMBL" id="BBX68692.1"/>
    </source>
</evidence>